<keyword evidence="2" id="KW-1185">Reference proteome</keyword>
<name>A0A4S4KWA8_9AGAM</name>
<accession>A0A4S4KWA8</accession>
<dbReference type="Proteomes" id="UP000308199">
    <property type="component" value="Unassembled WGS sequence"/>
</dbReference>
<evidence type="ECO:0000313" key="1">
    <source>
        <dbReference type="EMBL" id="THH03015.1"/>
    </source>
</evidence>
<organism evidence="1 2">
    <name type="scientific">Phellinidium pouzarii</name>
    <dbReference type="NCBI Taxonomy" id="167371"/>
    <lineage>
        <taxon>Eukaryota</taxon>
        <taxon>Fungi</taxon>
        <taxon>Dikarya</taxon>
        <taxon>Basidiomycota</taxon>
        <taxon>Agaricomycotina</taxon>
        <taxon>Agaricomycetes</taxon>
        <taxon>Hymenochaetales</taxon>
        <taxon>Hymenochaetaceae</taxon>
        <taxon>Phellinidium</taxon>
    </lineage>
</organism>
<sequence>MTLSSTRIISASRNSPDTLLAFSDPSLATPSASLCSPPTLRVSAAAAWKNQSRRNAGIVSNASVTLTFPSSSPEHSIAELVPSSEASQLEYGTTRSSNTFENSDMIAFHATGRGWTRCSTLSSVSSISTMALPATSADSHDTDCNRDASISSNLYHLGHDDSPYPFKFRELPQADAGLDQDREPFVRVPSTASTARQLSRTYNRRLHRCLLTDFYQYLLCYPL</sequence>
<proteinExistence type="predicted"/>
<reference evidence="1 2" key="1">
    <citation type="submission" date="2019-02" db="EMBL/GenBank/DDBJ databases">
        <title>Genome sequencing of the rare red list fungi Phellinidium pouzarii.</title>
        <authorList>
            <person name="Buettner E."/>
            <person name="Kellner H."/>
        </authorList>
    </citation>
    <scope>NUCLEOTIDE SEQUENCE [LARGE SCALE GENOMIC DNA]</scope>
    <source>
        <strain evidence="1 2">DSM 108285</strain>
    </source>
</reference>
<comment type="caution">
    <text evidence="1">The sequence shown here is derived from an EMBL/GenBank/DDBJ whole genome shotgun (WGS) entry which is preliminary data.</text>
</comment>
<gene>
    <name evidence="1" type="ORF">EW145_g6604</name>
</gene>
<evidence type="ECO:0000313" key="2">
    <source>
        <dbReference type="Proteomes" id="UP000308199"/>
    </source>
</evidence>
<dbReference type="EMBL" id="SGPK01000516">
    <property type="protein sequence ID" value="THH03015.1"/>
    <property type="molecule type" value="Genomic_DNA"/>
</dbReference>
<protein>
    <submittedName>
        <fullName evidence="1">Uncharacterized protein</fullName>
    </submittedName>
</protein>
<dbReference type="AlphaFoldDB" id="A0A4S4KWA8"/>